<dbReference type="SUPFAM" id="SSF55608">
    <property type="entry name" value="Homing endonucleases"/>
    <property type="match status" value="1"/>
</dbReference>
<gene>
    <name evidence="4" type="primary">whiA</name>
    <name evidence="6" type="ordered locus">CTN_0896</name>
</gene>
<dbReference type="STRING" id="309803.CTN_0896"/>
<keyword evidence="3 4" id="KW-0131">Cell cycle</keyword>
<dbReference type="InterPro" id="IPR039518">
    <property type="entry name" value="WhiA_LAGLIDADG_dom"/>
</dbReference>
<comment type="similarity">
    <text evidence="4">Belongs to the WhiA family.</text>
</comment>
<evidence type="ECO:0000256" key="2">
    <source>
        <dbReference type="ARBA" id="ARBA00023125"/>
    </source>
</evidence>
<evidence type="ECO:0000259" key="5">
    <source>
        <dbReference type="PROSITE" id="PS50819"/>
    </source>
</evidence>
<evidence type="ECO:0000256" key="3">
    <source>
        <dbReference type="ARBA" id="ARBA00023306"/>
    </source>
</evidence>
<dbReference type="RefSeq" id="WP_015919389.1">
    <property type="nucleotide sequence ID" value="NC_011978.1"/>
</dbReference>
<dbReference type="KEGG" id="tna:CTN_0896"/>
<dbReference type="InterPro" id="IPR004042">
    <property type="entry name" value="Intein_endonuc_central"/>
</dbReference>
<dbReference type="GO" id="GO:0003677">
    <property type="term" value="F:DNA binding"/>
    <property type="evidence" value="ECO:0007669"/>
    <property type="project" value="UniProtKB-UniRule"/>
</dbReference>
<keyword evidence="2 4" id="KW-0238">DNA-binding</keyword>
<dbReference type="HOGENOM" id="CLU_053282_0_1_0"/>
<dbReference type="InterPro" id="IPR027434">
    <property type="entry name" value="Homing_endonucl"/>
</dbReference>
<dbReference type="eggNOG" id="COG1481">
    <property type="taxonomic scope" value="Bacteria"/>
</dbReference>
<comment type="function">
    <text evidence="4">Involved in cell division and chromosome segregation.</text>
</comment>
<organism evidence="6 7">
    <name type="scientific">Thermotoga neapolitana (strain ATCC 49049 / DSM 4359 / NBRC 107923 / NS-E)</name>
    <dbReference type="NCBI Taxonomy" id="309803"/>
    <lineage>
        <taxon>Bacteria</taxon>
        <taxon>Thermotogati</taxon>
        <taxon>Thermotogota</taxon>
        <taxon>Thermotogae</taxon>
        <taxon>Thermotogales</taxon>
        <taxon>Thermotogaceae</taxon>
        <taxon>Thermotoga</taxon>
    </lineage>
</organism>
<dbReference type="GO" id="GO:0004519">
    <property type="term" value="F:endonuclease activity"/>
    <property type="evidence" value="ECO:0007669"/>
    <property type="project" value="InterPro"/>
</dbReference>
<dbReference type="GO" id="GO:0051301">
    <property type="term" value="P:cell division"/>
    <property type="evidence" value="ECO:0007669"/>
    <property type="project" value="UniProtKB-UniRule"/>
</dbReference>
<name>B9K7Y9_THENN</name>
<dbReference type="Pfam" id="PF02650">
    <property type="entry name" value="HTH_WhiA"/>
    <property type="match status" value="1"/>
</dbReference>
<dbReference type="Proteomes" id="UP000000445">
    <property type="component" value="Chromosome"/>
</dbReference>
<proteinExistence type="inferred from homology"/>
<evidence type="ECO:0000313" key="6">
    <source>
        <dbReference type="EMBL" id="ACM23072.1"/>
    </source>
</evidence>
<reference evidence="6 7" key="1">
    <citation type="journal article" date="2009" name="Biosci. Biotechnol. Biochem.">
        <title>WeGAS: a web-based microbial genome annotation system.</title>
        <authorList>
            <person name="Lee D."/>
            <person name="Seo H."/>
            <person name="Park C."/>
            <person name="Park K."/>
        </authorList>
    </citation>
    <scope>NUCLEOTIDE SEQUENCE [LARGE SCALE GENOMIC DNA]</scope>
    <source>
        <strain evidence="7">ATCC 49049 / DSM 4359 / NBRC 107923 / NS-E</strain>
    </source>
</reference>
<protein>
    <recommendedName>
        <fullName evidence="4">Probable cell division protein WhiA</fullName>
    </recommendedName>
</protein>
<dbReference type="InterPro" id="IPR023054">
    <property type="entry name" value="Sporulation_regulator_WhiA_C"/>
</dbReference>
<evidence type="ECO:0000256" key="4">
    <source>
        <dbReference type="HAMAP-Rule" id="MF_01420"/>
    </source>
</evidence>
<dbReference type="GO" id="GO:0043937">
    <property type="term" value="P:regulation of sporulation"/>
    <property type="evidence" value="ECO:0007669"/>
    <property type="project" value="InterPro"/>
</dbReference>
<evidence type="ECO:0000256" key="1">
    <source>
        <dbReference type="ARBA" id="ARBA00022618"/>
    </source>
</evidence>
<dbReference type="PANTHER" id="PTHR37307">
    <property type="entry name" value="CELL DIVISION PROTEIN WHIA-RELATED"/>
    <property type="match status" value="1"/>
</dbReference>
<dbReference type="InterPro" id="IPR003802">
    <property type="entry name" value="Sporulation_regulator_WhiA"/>
</dbReference>
<dbReference type="HAMAP" id="MF_01420">
    <property type="entry name" value="HTH_type_WhiA"/>
    <property type="match status" value="1"/>
</dbReference>
<dbReference type="EMBL" id="CP000916">
    <property type="protein sequence ID" value="ACM23072.1"/>
    <property type="molecule type" value="Genomic_DNA"/>
</dbReference>
<sequence length="295" mass="34324">MVILLRRTFSEEIKEELVKIPFGSRDEARSELLGFIKARGDFDVKKRQLVFSLHSFAASRRLLNLMKYISVPVVEIVVEKSHNIRKRFIKIMTEYSESFMQIDPFSDVALFVSFLRGLFLGGGSMTDPKHHYHLEINLFEEDVLLSTKKALKFFFNVNSGVVELPNTRKLYIKSIRDIMTFLEAIGIQEKLREIERIVTERRVISDVNRTVNFIEANAVRTAESTARQVKAIELIQRRMGLDKLPEDLRKVAFARLMNKELSLRELGKRLNLTKSQLYSKLKRIIKIAERFGDVK</sequence>
<dbReference type="Gene3D" id="3.10.28.10">
    <property type="entry name" value="Homing endonucleases"/>
    <property type="match status" value="1"/>
</dbReference>
<dbReference type="PROSITE" id="PS50819">
    <property type="entry name" value="INTEIN_ENDONUCLEASE"/>
    <property type="match status" value="1"/>
</dbReference>
<dbReference type="PANTHER" id="PTHR37307:SF1">
    <property type="entry name" value="CELL DIVISION PROTEIN WHIA-RELATED"/>
    <property type="match status" value="1"/>
</dbReference>
<dbReference type="Pfam" id="PF14527">
    <property type="entry name" value="LAGLIDADG_WhiA"/>
    <property type="match status" value="1"/>
</dbReference>
<evidence type="ECO:0000313" key="7">
    <source>
        <dbReference type="Proteomes" id="UP000000445"/>
    </source>
</evidence>
<dbReference type="NCBIfam" id="TIGR00647">
    <property type="entry name" value="DNA_bind_WhiA"/>
    <property type="match status" value="1"/>
</dbReference>
<feature type="domain" description="DOD-type homing endonuclease" evidence="5">
    <location>
        <begin position="32"/>
        <end position="187"/>
    </location>
</feature>
<dbReference type="AlphaFoldDB" id="B9K7Y9"/>
<keyword evidence="7" id="KW-1185">Reference proteome</keyword>
<accession>B9K7Y9</accession>
<keyword evidence="1 4" id="KW-0132">Cell division</keyword>